<protein>
    <submittedName>
        <fullName evidence="1">Uncharacterized protein</fullName>
    </submittedName>
</protein>
<dbReference type="InterPro" id="IPR033263">
    <property type="entry name" value="RNF180"/>
</dbReference>
<dbReference type="PANTHER" id="PTHR46717:SF1">
    <property type="entry name" value="E3 UBIQUITIN-PROTEIN LIGASE RNF180"/>
    <property type="match status" value="1"/>
</dbReference>
<keyword evidence="2" id="KW-1185">Reference proteome</keyword>
<dbReference type="GO" id="GO:0042415">
    <property type="term" value="P:norepinephrine metabolic process"/>
    <property type="evidence" value="ECO:0007669"/>
    <property type="project" value="TreeGrafter"/>
</dbReference>
<gene>
    <name evidence="1" type="primary">AVEN_59588_1</name>
    <name evidence="1" type="ORF">TNCT_501261</name>
</gene>
<dbReference type="GO" id="GO:0000209">
    <property type="term" value="P:protein polyubiquitination"/>
    <property type="evidence" value="ECO:0007669"/>
    <property type="project" value="InterPro"/>
</dbReference>
<sequence>MQKQNDMQMLFKCRKCRKVLFSEKEACNPHGEYLSSDETELEICSSPDVYYLKEETLPLWMKDQVDEGNWMKGKLFCPVCNYRIGSFNFVCGSKCHCGLCVLPPLHVVSHKLDREIKILSHVPEFKLEIENQSS</sequence>
<comment type="caution">
    <text evidence="1">The sequence shown here is derived from an EMBL/GenBank/DDBJ whole genome shotgun (WGS) entry which is preliminary data.</text>
</comment>
<proteinExistence type="predicted"/>
<dbReference type="Proteomes" id="UP000887116">
    <property type="component" value="Unassembled WGS sequence"/>
</dbReference>
<dbReference type="GO" id="GO:0032436">
    <property type="term" value="P:positive regulation of proteasomal ubiquitin-dependent protein catabolic process"/>
    <property type="evidence" value="ECO:0007669"/>
    <property type="project" value="TreeGrafter"/>
</dbReference>
<organism evidence="1 2">
    <name type="scientific">Trichonephila clavata</name>
    <name type="common">Joro spider</name>
    <name type="synonym">Nephila clavata</name>
    <dbReference type="NCBI Taxonomy" id="2740835"/>
    <lineage>
        <taxon>Eukaryota</taxon>
        <taxon>Metazoa</taxon>
        <taxon>Ecdysozoa</taxon>
        <taxon>Arthropoda</taxon>
        <taxon>Chelicerata</taxon>
        <taxon>Arachnida</taxon>
        <taxon>Araneae</taxon>
        <taxon>Araneomorphae</taxon>
        <taxon>Entelegynae</taxon>
        <taxon>Araneoidea</taxon>
        <taxon>Nephilidae</taxon>
        <taxon>Trichonephila</taxon>
    </lineage>
</organism>
<dbReference type="GO" id="GO:0061630">
    <property type="term" value="F:ubiquitin protein ligase activity"/>
    <property type="evidence" value="ECO:0007669"/>
    <property type="project" value="InterPro"/>
</dbReference>
<dbReference type="PANTHER" id="PTHR46717">
    <property type="entry name" value="E3 UBIQUITIN-PROTEIN LIGASE RNF180"/>
    <property type="match status" value="1"/>
</dbReference>
<dbReference type="GO" id="GO:0042428">
    <property type="term" value="P:serotonin metabolic process"/>
    <property type="evidence" value="ECO:0007669"/>
    <property type="project" value="TreeGrafter"/>
</dbReference>
<evidence type="ECO:0000313" key="2">
    <source>
        <dbReference type="Proteomes" id="UP000887116"/>
    </source>
</evidence>
<dbReference type="GO" id="GO:0005789">
    <property type="term" value="C:endoplasmic reticulum membrane"/>
    <property type="evidence" value="ECO:0007669"/>
    <property type="project" value="TreeGrafter"/>
</dbReference>
<reference evidence="1" key="1">
    <citation type="submission" date="2020-07" db="EMBL/GenBank/DDBJ databases">
        <title>Multicomponent nature underlies the extraordinary mechanical properties of spider dragline silk.</title>
        <authorList>
            <person name="Kono N."/>
            <person name="Nakamura H."/>
            <person name="Mori M."/>
            <person name="Yoshida Y."/>
            <person name="Ohtoshi R."/>
            <person name="Malay A.D."/>
            <person name="Moran D.A.P."/>
            <person name="Tomita M."/>
            <person name="Numata K."/>
            <person name="Arakawa K."/>
        </authorList>
    </citation>
    <scope>NUCLEOTIDE SEQUENCE</scope>
</reference>
<dbReference type="EMBL" id="BMAO01037827">
    <property type="protein sequence ID" value="GFR20424.1"/>
    <property type="molecule type" value="Genomic_DNA"/>
</dbReference>
<dbReference type="OrthoDB" id="2017893at2759"/>
<name>A0A8X6LUH6_TRICU</name>
<accession>A0A8X6LUH6</accession>
<dbReference type="GO" id="GO:0031624">
    <property type="term" value="F:ubiquitin conjugating enzyme binding"/>
    <property type="evidence" value="ECO:0007669"/>
    <property type="project" value="TreeGrafter"/>
</dbReference>
<evidence type="ECO:0000313" key="1">
    <source>
        <dbReference type="EMBL" id="GFR20424.1"/>
    </source>
</evidence>
<dbReference type="AlphaFoldDB" id="A0A8X6LUH6"/>